<sequence length="135" mass="14911">MWPLSQQAVIVALHSSMTVLKTHWHSPQPDHFRTCSDGRHGFSDGPSLEDSKKYLAESLELVQAVKPEDVNGKEGSTVTAMMGAGAEANMKALDYVVGYLQPNIYFHLTTTYDILRNKGAAIGKKDFLQSFVRLA</sequence>
<name>A0ACC1MIL7_9PEZI</name>
<keyword evidence="2" id="KW-1185">Reference proteome</keyword>
<gene>
    <name evidence="1" type="ORF">NUW58_g10749</name>
</gene>
<organism evidence="1 2">
    <name type="scientific">Xylaria curta</name>
    <dbReference type="NCBI Taxonomy" id="42375"/>
    <lineage>
        <taxon>Eukaryota</taxon>
        <taxon>Fungi</taxon>
        <taxon>Dikarya</taxon>
        <taxon>Ascomycota</taxon>
        <taxon>Pezizomycotina</taxon>
        <taxon>Sordariomycetes</taxon>
        <taxon>Xylariomycetidae</taxon>
        <taxon>Xylariales</taxon>
        <taxon>Xylariaceae</taxon>
        <taxon>Xylaria</taxon>
    </lineage>
</organism>
<evidence type="ECO:0000313" key="1">
    <source>
        <dbReference type="EMBL" id="KAJ2966093.1"/>
    </source>
</evidence>
<reference evidence="1" key="1">
    <citation type="submission" date="2022-10" db="EMBL/GenBank/DDBJ databases">
        <title>Genome Sequence of Xylaria curta.</title>
        <authorList>
            <person name="Buettner E."/>
        </authorList>
    </citation>
    <scope>NUCLEOTIDE SEQUENCE</scope>
    <source>
        <strain evidence="1">Babe10</strain>
    </source>
</reference>
<protein>
    <submittedName>
        <fullName evidence="1">Uncharacterized protein</fullName>
    </submittedName>
</protein>
<proteinExistence type="predicted"/>
<dbReference type="EMBL" id="JAPDGR010005283">
    <property type="protein sequence ID" value="KAJ2966093.1"/>
    <property type="molecule type" value="Genomic_DNA"/>
</dbReference>
<accession>A0ACC1MIL7</accession>
<dbReference type="Proteomes" id="UP001143856">
    <property type="component" value="Unassembled WGS sequence"/>
</dbReference>
<comment type="caution">
    <text evidence="1">The sequence shown here is derived from an EMBL/GenBank/DDBJ whole genome shotgun (WGS) entry which is preliminary data.</text>
</comment>
<evidence type="ECO:0000313" key="2">
    <source>
        <dbReference type="Proteomes" id="UP001143856"/>
    </source>
</evidence>